<accession>A0A200Q2B3</accession>
<evidence type="ECO:0000313" key="2">
    <source>
        <dbReference type="Proteomes" id="UP000195402"/>
    </source>
</evidence>
<comment type="caution">
    <text evidence="1">The sequence shown here is derived from an EMBL/GenBank/DDBJ whole genome shotgun (WGS) entry which is preliminary data.</text>
</comment>
<protein>
    <submittedName>
        <fullName evidence="1">Uncharacterized protein</fullName>
    </submittedName>
</protein>
<gene>
    <name evidence="1" type="ORF">BVC80_1713g26</name>
</gene>
<dbReference type="Proteomes" id="UP000195402">
    <property type="component" value="Unassembled WGS sequence"/>
</dbReference>
<organism evidence="1 2">
    <name type="scientific">Macleaya cordata</name>
    <name type="common">Five-seeded plume-poppy</name>
    <name type="synonym">Bocconia cordata</name>
    <dbReference type="NCBI Taxonomy" id="56857"/>
    <lineage>
        <taxon>Eukaryota</taxon>
        <taxon>Viridiplantae</taxon>
        <taxon>Streptophyta</taxon>
        <taxon>Embryophyta</taxon>
        <taxon>Tracheophyta</taxon>
        <taxon>Spermatophyta</taxon>
        <taxon>Magnoliopsida</taxon>
        <taxon>Ranunculales</taxon>
        <taxon>Papaveraceae</taxon>
        <taxon>Papaveroideae</taxon>
        <taxon>Macleaya</taxon>
    </lineage>
</organism>
<dbReference type="EMBL" id="MVGT01003297">
    <property type="protein sequence ID" value="OVA04596.1"/>
    <property type="molecule type" value="Genomic_DNA"/>
</dbReference>
<reference evidence="1 2" key="1">
    <citation type="journal article" date="2017" name="Mol. Plant">
        <title>The Genome of Medicinal Plant Macleaya cordata Provides New Insights into Benzylisoquinoline Alkaloids Metabolism.</title>
        <authorList>
            <person name="Liu X."/>
            <person name="Liu Y."/>
            <person name="Huang P."/>
            <person name="Ma Y."/>
            <person name="Qing Z."/>
            <person name="Tang Q."/>
            <person name="Cao H."/>
            <person name="Cheng P."/>
            <person name="Zheng Y."/>
            <person name="Yuan Z."/>
            <person name="Zhou Y."/>
            <person name="Liu J."/>
            <person name="Tang Z."/>
            <person name="Zhuo Y."/>
            <person name="Zhang Y."/>
            <person name="Yu L."/>
            <person name="Huang J."/>
            <person name="Yang P."/>
            <person name="Peng Q."/>
            <person name="Zhang J."/>
            <person name="Jiang W."/>
            <person name="Zhang Z."/>
            <person name="Lin K."/>
            <person name="Ro D.K."/>
            <person name="Chen X."/>
            <person name="Xiong X."/>
            <person name="Shang Y."/>
            <person name="Huang S."/>
            <person name="Zeng J."/>
        </authorList>
    </citation>
    <scope>NUCLEOTIDE SEQUENCE [LARGE SCALE GENOMIC DNA]</scope>
    <source>
        <strain evidence="2">cv. BLH2017</strain>
        <tissue evidence="1">Root</tissue>
    </source>
</reference>
<dbReference type="InParanoid" id="A0A200Q2B3"/>
<name>A0A200Q2B3_MACCD</name>
<evidence type="ECO:0000313" key="1">
    <source>
        <dbReference type="EMBL" id="OVA04596.1"/>
    </source>
</evidence>
<proteinExistence type="predicted"/>
<sequence>MACKFDRSVGIVEGFSSPEINSMVAICDSHNHVCYFPRSTAGSLLEGLQRRLCNLGVFGYPMWKYFYF</sequence>
<dbReference type="AlphaFoldDB" id="A0A200Q2B3"/>
<keyword evidence="2" id="KW-1185">Reference proteome</keyword>